<dbReference type="InterPro" id="IPR051167">
    <property type="entry name" value="Prolyl_oligopep/macrocyclase"/>
</dbReference>
<feature type="domain" description="Peptidase S9A N-terminal" evidence="6">
    <location>
        <begin position="29"/>
        <end position="255"/>
    </location>
</feature>
<gene>
    <name evidence="7" type="ORF">COA17_14920</name>
</gene>
<keyword evidence="4" id="KW-0732">Signal</keyword>
<dbReference type="PANTHER" id="PTHR42881:SF13">
    <property type="entry name" value="PROLYL ENDOPEPTIDASE"/>
    <property type="match status" value="1"/>
</dbReference>
<dbReference type="Gene3D" id="3.40.50.1820">
    <property type="entry name" value="alpha/beta hydrolase"/>
    <property type="match status" value="1"/>
</dbReference>
<dbReference type="InterPro" id="IPR023302">
    <property type="entry name" value="Pept_S9A_N"/>
</dbReference>
<dbReference type="GO" id="GO:0070012">
    <property type="term" value="F:oligopeptidase activity"/>
    <property type="evidence" value="ECO:0007669"/>
    <property type="project" value="TreeGrafter"/>
</dbReference>
<evidence type="ECO:0000256" key="2">
    <source>
        <dbReference type="ARBA" id="ARBA00022801"/>
    </source>
</evidence>
<protein>
    <submittedName>
        <fullName evidence="7">S9 family peptidase</fullName>
    </submittedName>
</protein>
<dbReference type="Proteomes" id="UP000218784">
    <property type="component" value="Unassembled WGS sequence"/>
</dbReference>
<accession>A0A2A4HUS1</accession>
<dbReference type="Pfam" id="PF02897">
    <property type="entry name" value="Peptidase_S9_N"/>
    <property type="match status" value="2"/>
</dbReference>
<sequence length="705" mass="76689">MAAVAALMLTGAGMVAPAPASAQTAAMTDTKAAPQDDPYLWLEDKDGAKPLAWVEAENKRTLARLQSDPRYQTFYQEAYAIAAAKDRIPMPAQVMGRIVNFWRDADHPQGVWRWTTPADYANPAPKWQTLIDLDALGKAEGHKWVWKGATCLQPDERLCLVALSEGGEDAVTYREFDLAAGRFVDGGFTLPTSKQGAAWLDKDTLLVSRDWGAGTMTASGYPFVVKAVKRGQPLSAATELYRGQPGDQLGTYASVMTDAAGNKAVIVERRPTFFGGESFIMVDGKLVKLDMPARVFAQGLVDGQLLFQTSEAWGDIPAGAIASAPLSAVRTGRFTPEVVFAPGARQTVDGFATTRHHVIANVYDNVRATPMVFTHADGRWTSRALPLADNASIDVVSTTDSSDQAYMQVTGFLTPTTLWAVDASGATKPAEVKALPAKFDASRDVVEQFEATSTDGTKVPYFVVHRKDAKLDGSTPTIMTAYGGFESSMTPYYSGITGKLWLERGGSFVLANIRGGGEFGPKWHDAGRKTKRQVIYDDFAAVAKDLIARRLTSAAKLGIYGGSNGGLLMGVEFNQHPELWKAVTIQVPLLDMLRYEQIAAGASWVDEYGSVTVPEERAFLAKISPYQNIRRGVAYPEPYIWTTTKDDRVGPQHARKFAARLKEYGLPYLFFEDTAGGHSGDADIEQGARLQALQMTYFAQKLLGQ</sequence>
<dbReference type="GO" id="GO:0004252">
    <property type="term" value="F:serine-type endopeptidase activity"/>
    <property type="evidence" value="ECO:0007669"/>
    <property type="project" value="InterPro"/>
</dbReference>
<dbReference type="Pfam" id="PF00326">
    <property type="entry name" value="Peptidase_S9"/>
    <property type="match status" value="1"/>
</dbReference>
<dbReference type="EMBL" id="NWVD01000008">
    <property type="protein sequence ID" value="PCG08130.1"/>
    <property type="molecule type" value="Genomic_DNA"/>
</dbReference>
<dbReference type="GO" id="GO:0006508">
    <property type="term" value="P:proteolysis"/>
    <property type="evidence" value="ECO:0007669"/>
    <property type="project" value="UniProtKB-KW"/>
</dbReference>
<dbReference type="PANTHER" id="PTHR42881">
    <property type="entry name" value="PROLYL ENDOPEPTIDASE"/>
    <property type="match status" value="1"/>
</dbReference>
<proteinExistence type="predicted"/>
<feature type="chain" id="PRO_5012178445" evidence="4">
    <location>
        <begin position="23"/>
        <end position="705"/>
    </location>
</feature>
<dbReference type="InterPro" id="IPR001375">
    <property type="entry name" value="Peptidase_S9_cat"/>
</dbReference>
<dbReference type="SUPFAM" id="SSF53474">
    <property type="entry name" value="alpha/beta-Hydrolases"/>
    <property type="match status" value="1"/>
</dbReference>
<comment type="caution">
    <text evidence="7">The sequence shown here is derived from an EMBL/GenBank/DDBJ whole genome shotgun (WGS) entry which is preliminary data.</text>
</comment>
<feature type="domain" description="Peptidase S9 prolyl oligopeptidase catalytic" evidence="5">
    <location>
        <begin position="500"/>
        <end position="702"/>
    </location>
</feature>
<feature type="signal peptide" evidence="4">
    <location>
        <begin position="1"/>
        <end position="22"/>
    </location>
</feature>
<dbReference type="InterPro" id="IPR002470">
    <property type="entry name" value="Peptidase_S9A"/>
</dbReference>
<dbReference type="InterPro" id="IPR029058">
    <property type="entry name" value="AB_hydrolase_fold"/>
</dbReference>
<name>A0A2A4HUS1_9SPHN</name>
<dbReference type="SUPFAM" id="SSF50993">
    <property type="entry name" value="Peptidase/esterase 'gauge' domain"/>
    <property type="match status" value="1"/>
</dbReference>
<organism evidence="7 8">
    <name type="scientific">Sphingomonas ginsenosidimutans</name>
    <dbReference type="NCBI Taxonomy" id="862134"/>
    <lineage>
        <taxon>Bacteria</taxon>
        <taxon>Pseudomonadati</taxon>
        <taxon>Pseudomonadota</taxon>
        <taxon>Alphaproteobacteria</taxon>
        <taxon>Sphingomonadales</taxon>
        <taxon>Sphingomonadaceae</taxon>
        <taxon>Sphingomonas</taxon>
    </lineage>
</organism>
<dbReference type="Gene3D" id="2.130.10.120">
    <property type="entry name" value="Prolyl oligopeptidase, N-terminal domain"/>
    <property type="match status" value="1"/>
</dbReference>
<evidence type="ECO:0000256" key="1">
    <source>
        <dbReference type="ARBA" id="ARBA00022670"/>
    </source>
</evidence>
<keyword evidence="2" id="KW-0378">Hydrolase</keyword>
<dbReference type="PRINTS" id="PR00862">
    <property type="entry name" value="PROLIGOPTASE"/>
</dbReference>
<keyword evidence="8" id="KW-1185">Reference proteome</keyword>
<feature type="domain" description="Peptidase S9A N-terminal" evidence="6">
    <location>
        <begin position="335"/>
        <end position="425"/>
    </location>
</feature>
<evidence type="ECO:0000256" key="4">
    <source>
        <dbReference type="SAM" id="SignalP"/>
    </source>
</evidence>
<keyword evidence="1" id="KW-0645">Protease</keyword>
<evidence type="ECO:0000256" key="3">
    <source>
        <dbReference type="ARBA" id="ARBA00022825"/>
    </source>
</evidence>
<reference evidence="7 8" key="1">
    <citation type="submission" date="2017-09" db="EMBL/GenBank/DDBJ databases">
        <title>Sphingomonas ginsenosidimutans KACC 14949, whole genome shotgun sequence.</title>
        <authorList>
            <person name="Feng G."/>
            <person name="Zhu H."/>
        </authorList>
    </citation>
    <scope>NUCLEOTIDE SEQUENCE [LARGE SCALE GENOMIC DNA]</scope>
    <source>
        <strain evidence="7 8">KACC 14949</strain>
    </source>
</reference>
<keyword evidence="3" id="KW-0720">Serine protease</keyword>
<evidence type="ECO:0000259" key="5">
    <source>
        <dbReference type="Pfam" id="PF00326"/>
    </source>
</evidence>
<dbReference type="GO" id="GO:0005829">
    <property type="term" value="C:cytosol"/>
    <property type="evidence" value="ECO:0007669"/>
    <property type="project" value="TreeGrafter"/>
</dbReference>
<evidence type="ECO:0000259" key="6">
    <source>
        <dbReference type="Pfam" id="PF02897"/>
    </source>
</evidence>
<evidence type="ECO:0000313" key="7">
    <source>
        <dbReference type="EMBL" id="PCG08130.1"/>
    </source>
</evidence>
<evidence type="ECO:0000313" key="8">
    <source>
        <dbReference type="Proteomes" id="UP000218784"/>
    </source>
</evidence>
<dbReference type="AlphaFoldDB" id="A0A2A4HUS1"/>